<protein>
    <submittedName>
        <fullName evidence="7">Transposase</fullName>
    </submittedName>
</protein>
<proteinExistence type="inferred from homology"/>
<dbReference type="RefSeq" id="WP_073518381.1">
    <property type="nucleotide sequence ID" value="NZ_MPOM01000003.1"/>
</dbReference>
<name>A0A1C4CBJ4_BACCE</name>
<dbReference type="InterPro" id="IPR010998">
    <property type="entry name" value="Integrase_recombinase_N"/>
</dbReference>
<dbReference type="InterPro" id="IPR050090">
    <property type="entry name" value="Tyrosine_recombinase_XerCD"/>
</dbReference>
<comment type="caution">
    <text evidence="7">The sequence shown here is derived from an EMBL/GenBank/DDBJ whole genome shotgun (WGS) entry which is preliminary data.</text>
</comment>
<evidence type="ECO:0000313" key="8">
    <source>
        <dbReference type="Proteomes" id="UP000186535"/>
    </source>
</evidence>
<dbReference type="InterPro" id="IPR011010">
    <property type="entry name" value="DNA_brk_join_enz"/>
</dbReference>
<dbReference type="GO" id="GO:0003677">
    <property type="term" value="F:DNA binding"/>
    <property type="evidence" value="ECO:0007669"/>
    <property type="project" value="UniProtKB-UniRule"/>
</dbReference>
<dbReference type="PROSITE" id="PS51898">
    <property type="entry name" value="TYR_RECOMBINASE"/>
    <property type="match status" value="1"/>
</dbReference>
<dbReference type="InterPro" id="IPR044068">
    <property type="entry name" value="CB"/>
</dbReference>
<dbReference type="EMBL" id="MPON01000010">
    <property type="protein sequence ID" value="OKA34358.1"/>
    <property type="molecule type" value="Genomic_DNA"/>
</dbReference>
<dbReference type="SUPFAM" id="SSF56349">
    <property type="entry name" value="DNA breaking-rejoining enzymes"/>
    <property type="match status" value="1"/>
</dbReference>
<evidence type="ECO:0000313" key="7">
    <source>
        <dbReference type="EMBL" id="OKA34358.1"/>
    </source>
</evidence>
<evidence type="ECO:0000256" key="1">
    <source>
        <dbReference type="ARBA" id="ARBA00008857"/>
    </source>
</evidence>
<feature type="domain" description="Tyr recombinase" evidence="5">
    <location>
        <begin position="174"/>
        <end position="355"/>
    </location>
</feature>
<dbReference type="PROSITE" id="PS51900">
    <property type="entry name" value="CB"/>
    <property type="match status" value="1"/>
</dbReference>
<comment type="similarity">
    <text evidence="1">Belongs to the 'phage' integrase family.</text>
</comment>
<sequence>MFKVQSIITSFGEERWMVLHNNGEPVIPIMKFIKHKDSLGKAPNTLKTYCYHLKIFWCFLNEKNKDYKEVDISLLTAFIHWLRKSTDDINTIYLNDTKKLAHAKRTESSVNLITNCVIEFLDYQWRSGQILFNVKSKVTKEVHNTRRKYRKFLDHITHTPTTKINILKLKESKRKIKTITTKQAELIHIACNNIRDELMIRILYEGGLRASELLGLWIEDFNINDSSITVRESKTQAGEKRKVYISNETMNLFQDYIIDYHTNDVDSNHVFINLKGKNKGKPMQYWALQAVIRILSKKTKIDFTAHTLRHTCATHLYDLGMDAGIIQKLLGHAQVQTTLNMYIHPSEETIRKHWDEAQQHRRMRK</sequence>
<keyword evidence="3" id="KW-0233">DNA recombination</keyword>
<gene>
    <name evidence="7" type="ORF">BJR07_22830</name>
</gene>
<evidence type="ECO:0000259" key="5">
    <source>
        <dbReference type="PROSITE" id="PS51898"/>
    </source>
</evidence>
<dbReference type="PANTHER" id="PTHR30349">
    <property type="entry name" value="PHAGE INTEGRASE-RELATED"/>
    <property type="match status" value="1"/>
</dbReference>
<evidence type="ECO:0000256" key="3">
    <source>
        <dbReference type="ARBA" id="ARBA00023172"/>
    </source>
</evidence>
<dbReference type="InterPro" id="IPR002104">
    <property type="entry name" value="Integrase_catalytic"/>
</dbReference>
<keyword evidence="2 4" id="KW-0238">DNA-binding</keyword>
<evidence type="ECO:0000256" key="4">
    <source>
        <dbReference type="PROSITE-ProRule" id="PRU01248"/>
    </source>
</evidence>
<evidence type="ECO:0000256" key="2">
    <source>
        <dbReference type="ARBA" id="ARBA00023125"/>
    </source>
</evidence>
<feature type="domain" description="Core-binding (CB)" evidence="6">
    <location>
        <begin position="23"/>
        <end position="125"/>
    </location>
</feature>
<accession>A0A1C4CBJ4</accession>
<dbReference type="InterPro" id="IPR013762">
    <property type="entry name" value="Integrase-like_cat_sf"/>
</dbReference>
<dbReference type="GO" id="GO:0015074">
    <property type="term" value="P:DNA integration"/>
    <property type="evidence" value="ECO:0007669"/>
    <property type="project" value="InterPro"/>
</dbReference>
<dbReference type="GO" id="GO:0006310">
    <property type="term" value="P:DNA recombination"/>
    <property type="evidence" value="ECO:0007669"/>
    <property type="project" value="UniProtKB-KW"/>
</dbReference>
<organism evidence="7 8">
    <name type="scientific">Bacillus cereus</name>
    <dbReference type="NCBI Taxonomy" id="1396"/>
    <lineage>
        <taxon>Bacteria</taxon>
        <taxon>Bacillati</taxon>
        <taxon>Bacillota</taxon>
        <taxon>Bacilli</taxon>
        <taxon>Bacillales</taxon>
        <taxon>Bacillaceae</taxon>
        <taxon>Bacillus</taxon>
        <taxon>Bacillus cereus group</taxon>
    </lineage>
</organism>
<dbReference type="Gene3D" id="1.10.150.130">
    <property type="match status" value="1"/>
</dbReference>
<dbReference type="Gene3D" id="1.10.443.10">
    <property type="entry name" value="Intergrase catalytic core"/>
    <property type="match status" value="1"/>
</dbReference>
<dbReference type="Pfam" id="PF00589">
    <property type="entry name" value="Phage_integrase"/>
    <property type="match status" value="1"/>
</dbReference>
<reference evidence="7 8" key="1">
    <citation type="submission" date="2016-11" db="EMBL/GenBank/DDBJ databases">
        <title>Identification of Bacillus cereus isolated from egg-white.</title>
        <authorList>
            <person name="Soni A."/>
            <person name="Oey I."/>
            <person name="Silcock P."/>
            <person name="Bremer P."/>
        </authorList>
    </citation>
    <scope>NUCLEOTIDE SEQUENCE [LARGE SCALE GENOMIC DNA]</scope>
    <source>
        <strain evidence="7 8">NZAS03</strain>
    </source>
</reference>
<dbReference type="PANTHER" id="PTHR30349:SF41">
    <property type="entry name" value="INTEGRASE_RECOMBINASE PROTEIN MJ0367-RELATED"/>
    <property type="match status" value="1"/>
</dbReference>
<dbReference type="Proteomes" id="UP000186535">
    <property type="component" value="Unassembled WGS sequence"/>
</dbReference>
<dbReference type="AlphaFoldDB" id="A0A1C4CBJ4"/>
<evidence type="ECO:0000259" key="6">
    <source>
        <dbReference type="PROSITE" id="PS51900"/>
    </source>
</evidence>